<reference evidence="9" key="1">
    <citation type="submission" date="2016-06" db="UniProtKB">
        <authorList>
            <consortium name="WormBaseParasite"/>
        </authorList>
    </citation>
    <scope>IDENTIFICATION</scope>
</reference>
<dbReference type="Gene3D" id="1.20.1070.10">
    <property type="entry name" value="Rhodopsin 7-helix transmembrane proteins"/>
    <property type="match status" value="1"/>
</dbReference>
<comment type="subcellular location">
    <subcellularLocation>
        <location evidence="1">Membrane</location>
    </subcellularLocation>
</comment>
<dbReference type="InterPro" id="IPR019427">
    <property type="entry name" value="7TM_GPCR_serpentine_rcpt_Srw"/>
</dbReference>
<organism evidence="9">
    <name type="scientific">Gongylonema pulchrum</name>
    <dbReference type="NCBI Taxonomy" id="637853"/>
    <lineage>
        <taxon>Eukaryota</taxon>
        <taxon>Metazoa</taxon>
        <taxon>Ecdysozoa</taxon>
        <taxon>Nematoda</taxon>
        <taxon>Chromadorea</taxon>
        <taxon>Rhabditida</taxon>
        <taxon>Spirurina</taxon>
        <taxon>Spiruromorpha</taxon>
        <taxon>Spiruroidea</taxon>
        <taxon>Gongylonematidae</taxon>
        <taxon>Gongylonema</taxon>
    </lineage>
</organism>
<feature type="transmembrane region" description="Helical" evidence="5">
    <location>
        <begin position="45"/>
        <end position="74"/>
    </location>
</feature>
<dbReference type="EMBL" id="UYRT01000008">
    <property type="protein sequence ID" value="VDK27075.1"/>
    <property type="molecule type" value="Genomic_DNA"/>
</dbReference>
<dbReference type="PROSITE" id="PS50262">
    <property type="entry name" value="G_PROTEIN_RECEP_F1_2"/>
    <property type="match status" value="1"/>
</dbReference>
<evidence type="ECO:0000313" key="7">
    <source>
        <dbReference type="EMBL" id="VDK27075.1"/>
    </source>
</evidence>
<dbReference type="WBParaSite" id="GPUH_0000001101-mRNA-1">
    <property type="protein sequence ID" value="GPUH_0000001101-mRNA-1"/>
    <property type="gene ID" value="GPUH_0000001101"/>
</dbReference>
<evidence type="ECO:0000256" key="5">
    <source>
        <dbReference type="SAM" id="Phobius"/>
    </source>
</evidence>
<sequence>MKSRLYGTVMLREFQVGEVEIDYMNCSLRPMYDLNYSQNATLVQFVFWLFGIAVKLIPSFLLTLLVVGLIRYSLQSLHTVERKHRFLTCNKQPRLMQDSKTQSPRSTNSGVACRMRKTYMSTSRTTRMLICILFLCIAVELPHGILNLCTGVYGENFGVRIYDHLGSFMEMLTLLYSSISFVLYCTMSQDYLDTFKSLFCTCCVKHNDFCDDPLFRQKPKQHWSSSKSRMKNGYLVA</sequence>
<evidence type="ECO:0000259" key="6">
    <source>
        <dbReference type="PROSITE" id="PS50262"/>
    </source>
</evidence>
<keyword evidence="4 5" id="KW-0472">Membrane</keyword>
<dbReference type="OrthoDB" id="5864054at2759"/>
<dbReference type="GO" id="GO:0005886">
    <property type="term" value="C:plasma membrane"/>
    <property type="evidence" value="ECO:0007669"/>
    <property type="project" value="TreeGrafter"/>
</dbReference>
<dbReference type="GO" id="GO:0008528">
    <property type="term" value="F:G protein-coupled peptide receptor activity"/>
    <property type="evidence" value="ECO:0007669"/>
    <property type="project" value="InterPro"/>
</dbReference>
<proteinExistence type="predicted"/>
<evidence type="ECO:0000313" key="9">
    <source>
        <dbReference type="WBParaSite" id="GPUH_0000001101-mRNA-1"/>
    </source>
</evidence>
<dbReference type="Proteomes" id="UP000271098">
    <property type="component" value="Unassembled WGS sequence"/>
</dbReference>
<keyword evidence="3 5" id="KW-1133">Transmembrane helix</keyword>
<accession>A0A183CU71</accession>
<dbReference type="SUPFAM" id="SSF81321">
    <property type="entry name" value="Family A G protein-coupled receptor-like"/>
    <property type="match status" value="1"/>
</dbReference>
<evidence type="ECO:0000256" key="4">
    <source>
        <dbReference type="ARBA" id="ARBA00023136"/>
    </source>
</evidence>
<dbReference type="PANTHER" id="PTHR46273">
    <property type="entry name" value="MYOSUPPRESSIN RECEPTOR 1, ISOFORM B-RELATED"/>
    <property type="match status" value="1"/>
</dbReference>
<name>A0A183CU71_9BILA</name>
<feature type="transmembrane region" description="Helical" evidence="5">
    <location>
        <begin position="125"/>
        <end position="145"/>
    </location>
</feature>
<dbReference type="InterPro" id="IPR017452">
    <property type="entry name" value="GPCR_Rhodpsn_7TM"/>
</dbReference>
<keyword evidence="2 5" id="KW-0812">Transmembrane</keyword>
<feature type="transmembrane region" description="Helical" evidence="5">
    <location>
        <begin position="165"/>
        <end position="186"/>
    </location>
</feature>
<evidence type="ECO:0000313" key="8">
    <source>
        <dbReference type="Proteomes" id="UP000271098"/>
    </source>
</evidence>
<dbReference type="AlphaFoldDB" id="A0A183CU71"/>
<keyword evidence="8" id="KW-1185">Reference proteome</keyword>
<evidence type="ECO:0000256" key="3">
    <source>
        <dbReference type="ARBA" id="ARBA00022989"/>
    </source>
</evidence>
<evidence type="ECO:0000256" key="2">
    <source>
        <dbReference type="ARBA" id="ARBA00022692"/>
    </source>
</evidence>
<reference evidence="7 8" key="2">
    <citation type="submission" date="2018-11" db="EMBL/GenBank/DDBJ databases">
        <authorList>
            <consortium name="Pathogen Informatics"/>
        </authorList>
    </citation>
    <scope>NUCLEOTIDE SEQUENCE [LARGE SCALE GENOMIC DNA]</scope>
</reference>
<protein>
    <submittedName>
        <fullName evidence="9">G_PROTEIN_RECEP_F1_2 domain-containing protein</fullName>
    </submittedName>
</protein>
<dbReference type="PANTHER" id="PTHR46273:SF7">
    <property type="entry name" value="G PROTEIN-COUPLED RECEPTOR EGL-6 ISOFORM B"/>
    <property type="match status" value="1"/>
</dbReference>
<evidence type="ECO:0000256" key="1">
    <source>
        <dbReference type="ARBA" id="ARBA00004370"/>
    </source>
</evidence>
<dbReference type="InterPro" id="IPR053219">
    <property type="entry name" value="GPCR_Dmsr-1"/>
</dbReference>
<feature type="domain" description="G-protein coupled receptors family 1 profile" evidence="6">
    <location>
        <begin position="1"/>
        <end position="184"/>
    </location>
</feature>
<gene>
    <name evidence="7" type="ORF">GPUH_LOCUS12</name>
</gene>
<dbReference type="Pfam" id="PF10324">
    <property type="entry name" value="7TM_GPCR_Srw"/>
    <property type="match status" value="1"/>
</dbReference>